<feature type="transmembrane region" description="Helical" evidence="6">
    <location>
        <begin position="336"/>
        <end position="356"/>
    </location>
</feature>
<dbReference type="GO" id="GO:0022857">
    <property type="term" value="F:transmembrane transporter activity"/>
    <property type="evidence" value="ECO:0007669"/>
    <property type="project" value="InterPro"/>
</dbReference>
<dbReference type="GeneID" id="55995425"/>
<evidence type="ECO:0000256" key="6">
    <source>
        <dbReference type="SAM" id="Phobius"/>
    </source>
</evidence>
<feature type="transmembrane region" description="Helical" evidence="6">
    <location>
        <begin position="115"/>
        <end position="136"/>
    </location>
</feature>
<dbReference type="Pfam" id="PF07690">
    <property type="entry name" value="MFS_1"/>
    <property type="match status" value="1"/>
</dbReference>
<dbReference type="RefSeq" id="XP_035346965.1">
    <property type="nucleotide sequence ID" value="XM_035491072.1"/>
</dbReference>
<dbReference type="AlphaFoldDB" id="A0A7H8R333"/>
<feature type="transmembrane region" description="Helical" evidence="6">
    <location>
        <begin position="180"/>
        <end position="201"/>
    </location>
</feature>
<dbReference type="PANTHER" id="PTHR23294:SF59">
    <property type="entry name" value="UNC93-LIKE PROTEIN C922.05C"/>
    <property type="match status" value="1"/>
</dbReference>
<evidence type="ECO:0000256" key="1">
    <source>
        <dbReference type="ARBA" id="ARBA00004141"/>
    </source>
</evidence>
<dbReference type="InterPro" id="IPR051617">
    <property type="entry name" value="UNC-93-like_regulator"/>
</dbReference>
<feature type="transmembrane region" description="Helical" evidence="6">
    <location>
        <begin position="213"/>
        <end position="231"/>
    </location>
</feature>
<keyword evidence="8" id="KW-1185">Reference proteome</keyword>
<protein>
    <recommendedName>
        <fullName evidence="9">Major facilitator superfamily (MFS) profile domain-containing protein</fullName>
    </recommendedName>
</protein>
<feature type="transmembrane region" description="Helical" evidence="6">
    <location>
        <begin position="306"/>
        <end position="324"/>
    </location>
</feature>
<keyword evidence="2 6" id="KW-0812">Transmembrane</keyword>
<dbReference type="SUPFAM" id="SSF103473">
    <property type="entry name" value="MFS general substrate transporter"/>
    <property type="match status" value="1"/>
</dbReference>
<organism evidence="7 8">
    <name type="scientific">Talaromyces rugulosus</name>
    <name type="common">Penicillium rugulosum</name>
    <dbReference type="NCBI Taxonomy" id="121627"/>
    <lineage>
        <taxon>Eukaryota</taxon>
        <taxon>Fungi</taxon>
        <taxon>Dikarya</taxon>
        <taxon>Ascomycota</taxon>
        <taxon>Pezizomycotina</taxon>
        <taxon>Eurotiomycetes</taxon>
        <taxon>Eurotiomycetidae</taxon>
        <taxon>Eurotiales</taxon>
        <taxon>Trichocomaceae</taxon>
        <taxon>Talaromyces</taxon>
        <taxon>Talaromyces sect. Islandici</taxon>
    </lineage>
</organism>
<dbReference type="KEGG" id="trg:TRUGW13939_07936"/>
<reference evidence="8" key="1">
    <citation type="submission" date="2020-06" db="EMBL/GenBank/DDBJ databases">
        <title>A chromosome-scale genome assembly of Talaromyces rugulosus W13939.</title>
        <authorList>
            <person name="Wang B."/>
            <person name="Guo L."/>
            <person name="Ye K."/>
            <person name="Wang L."/>
        </authorList>
    </citation>
    <scope>NUCLEOTIDE SEQUENCE [LARGE SCALE GENOMIC DNA]</scope>
    <source>
        <strain evidence="8">W13939</strain>
    </source>
</reference>
<evidence type="ECO:0000256" key="3">
    <source>
        <dbReference type="ARBA" id="ARBA00022989"/>
    </source>
</evidence>
<feature type="transmembrane region" description="Helical" evidence="6">
    <location>
        <begin position="444"/>
        <end position="462"/>
    </location>
</feature>
<evidence type="ECO:0000256" key="2">
    <source>
        <dbReference type="ARBA" id="ARBA00022692"/>
    </source>
</evidence>
<accession>A0A7H8R333</accession>
<evidence type="ECO:0000313" key="7">
    <source>
        <dbReference type="EMBL" id="QKX60790.1"/>
    </source>
</evidence>
<feature type="region of interest" description="Disordered" evidence="5">
    <location>
        <begin position="476"/>
        <end position="500"/>
    </location>
</feature>
<evidence type="ECO:0000313" key="8">
    <source>
        <dbReference type="Proteomes" id="UP000509510"/>
    </source>
</evidence>
<gene>
    <name evidence="7" type="ORF">TRUGW13939_07936</name>
</gene>
<name>A0A7H8R333_TALRU</name>
<feature type="transmembrane region" description="Helical" evidence="6">
    <location>
        <begin position="376"/>
        <end position="401"/>
    </location>
</feature>
<dbReference type="InterPro" id="IPR036259">
    <property type="entry name" value="MFS_trans_sf"/>
</dbReference>
<feature type="transmembrane region" description="Helical" evidence="6">
    <location>
        <begin position="269"/>
        <end position="286"/>
    </location>
</feature>
<evidence type="ECO:0000256" key="5">
    <source>
        <dbReference type="SAM" id="MobiDB-lite"/>
    </source>
</evidence>
<dbReference type="Proteomes" id="UP000509510">
    <property type="component" value="Chromosome IV"/>
</dbReference>
<evidence type="ECO:0008006" key="9">
    <source>
        <dbReference type="Google" id="ProtNLM"/>
    </source>
</evidence>
<dbReference type="EMBL" id="CP055901">
    <property type="protein sequence ID" value="QKX60790.1"/>
    <property type="molecule type" value="Genomic_DNA"/>
</dbReference>
<dbReference type="OrthoDB" id="196103at2759"/>
<dbReference type="Gene3D" id="1.20.1250.20">
    <property type="entry name" value="MFS general substrate transporter like domains"/>
    <property type="match status" value="1"/>
</dbReference>
<evidence type="ECO:0000256" key="4">
    <source>
        <dbReference type="ARBA" id="ARBA00023136"/>
    </source>
</evidence>
<sequence length="500" mass="55136">MSSTEKAAFPMVTEATKDELLNTAGEVSPPGQESFKKGTIFSKIHGWYVTPLFQLIWVGAICFLCPGMYNALTGMGGAGLTNTTLVDKMNTALYATSAVVSFGAGSIVNRLGLRMTLAFGGIGYCIYVISVLVSLYKPVAGFNIFAGFLLGVCSSLLWTAQGTIMVSYPLEQQKGRYFTLFWSIFNVGSCLGSLIVLANSIHSTTKVDVSSAVYIVFIVLMFVGALLGLLISDAKKVVRSDGSRVILMKNPSWKTELIGLWTTLRSEPTVLLLFPMFWSSNWFITYQTNSVNSAYFNTRTKALNTFLYYIAHILGAVFVGLVSDMTYFRRAVRARMMLIILFALTMVIYGGGYRFQTQYTRLSAVNIYKDWADPGYVGPMFLYIFYGFYDVVWQGAVYWYIGALSNSGRKGANYVGFYKGIQSAGAGVMWAWDSTKPAYMTELASNWALLAGSLVIAAPVIWMKIKDHVPVEEDLEGTDETVNDVLPPINHTEGRNGSRV</sequence>
<feature type="transmembrane region" description="Helical" evidence="6">
    <location>
        <begin position="142"/>
        <end position="168"/>
    </location>
</feature>
<keyword evidence="3 6" id="KW-1133">Transmembrane helix</keyword>
<dbReference type="PANTHER" id="PTHR23294">
    <property type="entry name" value="ET TRANSLATION PRODUCT-RELATED"/>
    <property type="match status" value="1"/>
</dbReference>
<dbReference type="GO" id="GO:0016020">
    <property type="term" value="C:membrane"/>
    <property type="evidence" value="ECO:0007669"/>
    <property type="project" value="UniProtKB-SubCell"/>
</dbReference>
<dbReference type="InterPro" id="IPR011701">
    <property type="entry name" value="MFS"/>
</dbReference>
<keyword evidence="4 6" id="KW-0472">Membrane</keyword>
<comment type="subcellular location">
    <subcellularLocation>
        <location evidence="1">Membrane</location>
        <topology evidence="1">Multi-pass membrane protein</topology>
    </subcellularLocation>
</comment>
<proteinExistence type="predicted"/>
<feature type="transmembrane region" description="Helical" evidence="6">
    <location>
        <begin position="89"/>
        <end position="108"/>
    </location>
</feature>
<feature type="transmembrane region" description="Helical" evidence="6">
    <location>
        <begin position="46"/>
        <end position="69"/>
    </location>
</feature>